<gene>
    <name evidence="2" type="ORF">GCM10009560_74280</name>
</gene>
<protein>
    <recommendedName>
        <fullName evidence="1">Glycosyltransferase 2-like domain-containing protein</fullName>
    </recommendedName>
</protein>
<dbReference type="PANTHER" id="PTHR43685:SF2">
    <property type="entry name" value="GLYCOSYLTRANSFERASE 2-LIKE DOMAIN-CONTAINING PROTEIN"/>
    <property type="match status" value="1"/>
</dbReference>
<comment type="caution">
    <text evidence="2">The sequence shown here is derived from an EMBL/GenBank/DDBJ whole genome shotgun (WGS) entry which is preliminary data.</text>
</comment>
<accession>A0ABP4BPE5</accession>
<dbReference type="Gene3D" id="3.90.550.10">
    <property type="entry name" value="Spore Coat Polysaccharide Biosynthesis Protein SpsA, Chain A"/>
    <property type="match status" value="1"/>
</dbReference>
<proteinExistence type="predicted"/>
<dbReference type="InterPro" id="IPR001173">
    <property type="entry name" value="Glyco_trans_2-like"/>
</dbReference>
<name>A0ABP4BPE5_9ACTN</name>
<sequence length="286" mass="32939">MTVTIGLPVYNGGAHVGDTIRSILAQDHTDLRLVVCDNASTDDTQEICRAFAEADDRVLYHRQPRNLGTIPNFMTALELAEGKYFRWIGDDDRLEPHYVSRVLQEFDKDPRLILVTNQTAYTTDGVTTTDRYERTDLGSDDPLIRFREMLRLLTESYTLIDPLYGLMRRDVAVTIPRPVLVREDELAAARYALAGPWSHVNEVLSARFWVPASMVKMSRRHELAAWRGYFANAILTRELLRAADEAGLDPERRRLARVAVYRHYATRQRMLVRRRTRRIVKLIPGL</sequence>
<dbReference type="CDD" id="cd00761">
    <property type="entry name" value="Glyco_tranf_GTA_type"/>
    <property type="match status" value="1"/>
</dbReference>
<dbReference type="EMBL" id="BAAAHQ010000054">
    <property type="protein sequence ID" value="GAA0952486.1"/>
    <property type="molecule type" value="Genomic_DNA"/>
</dbReference>
<dbReference type="RefSeq" id="WP_343955003.1">
    <property type="nucleotide sequence ID" value="NZ_BAAAHQ010000054.1"/>
</dbReference>
<reference evidence="3" key="1">
    <citation type="journal article" date="2019" name="Int. J. Syst. Evol. Microbiol.">
        <title>The Global Catalogue of Microorganisms (GCM) 10K type strain sequencing project: providing services to taxonomists for standard genome sequencing and annotation.</title>
        <authorList>
            <consortium name="The Broad Institute Genomics Platform"/>
            <consortium name="The Broad Institute Genome Sequencing Center for Infectious Disease"/>
            <person name="Wu L."/>
            <person name="Ma J."/>
        </authorList>
    </citation>
    <scope>NUCLEOTIDE SEQUENCE [LARGE SCALE GENOMIC DNA]</scope>
    <source>
        <strain evidence="3">JCM 11136</strain>
    </source>
</reference>
<dbReference type="SUPFAM" id="SSF53448">
    <property type="entry name" value="Nucleotide-diphospho-sugar transferases"/>
    <property type="match status" value="1"/>
</dbReference>
<evidence type="ECO:0000313" key="3">
    <source>
        <dbReference type="Proteomes" id="UP001501578"/>
    </source>
</evidence>
<dbReference type="InterPro" id="IPR050834">
    <property type="entry name" value="Glycosyltransf_2"/>
</dbReference>
<organism evidence="2 3">
    <name type="scientific">Nonomuraea longicatena</name>
    <dbReference type="NCBI Taxonomy" id="83682"/>
    <lineage>
        <taxon>Bacteria</taxon>
        <taxon>Bacillati</taxon>
        <taxon>Actinomycetota</taxon>
        <taxon>Actinomycetes</taxon>
        <taxon>Streptosporangiales</taxon>
        <taxon>Streptosporangiaceae</taxon>
        <taxon>Nonomuraea</taxon>
    </lineage>
</organism>
<dbReference type="PANTHER" id="PTHR43685">
    <property type="entry name" value="GLYCOSYLTRANSFERASE"/>
    <property type="match status" value="1"/>
</dbReference>
<dbReference type="Proteomes" id="UP001501578">
    <property type="component" value="Unassembled WGS sequence"/>
</dbReference>
<evidence type="ECO:0000313" key="2">
    <source>
        <dbReference type="EMBL" id="GAA0952486.1"/>
    </source>
</evidence>
<keyword evidence="3" id="KW-1185">Reference proteome</keyword>
<evidence type="ECO:0000259" key="1">
    <source>
        <dbReference type="Pfam" id="PF00535"/>
    </source>
</evidence>
<feature type="domain" description="Glycosyltransferase 2-like" evidence="1">
    <location>
        <begin position="5"/>
        <end position="171"/>
    </location>
</feature>
<dbReference type="Pfam" id="PF00535">
    <property type="entry name" value="Glycos_transf_2"/>
    <property type="match status" value="1"/>
</dbReference>
<dbReference type="InterPro" id="IPR029044">
    <property type="entry name" value="Nucleotide-diphossugar_trans"/>
</dbReference>